<dbReference type="OrthoDB" id="10598802at2759"/>
<dbReference type="AlphaFoldDB" id="A0A812YQL7"/>
<protein>
    <submittedName>
        <fullName evidence="1">Uncharacterized protein</fullName>
    </submittedName>
</protein>
<dbReference type="Proteomes" id="UP000649617">
    <property type="component" value="Unassembled WGS sequence"/>
</dbReference>
<reference evidence="1" key="1">
    <citation type="submission" date="2021-02" db="EMBL/GenBank/DDBJ databases">
        <authorList>
            <person name="Dougan E. K."/>
            <person name="Rhodes N."/>
            <person name="Thang M."/>
            <person name="Chan C."/>
        </authorList>
    </citation>
    <scope>NUCLEOTIDE SEQUENCE</scope>
</reference>
<evidence type="ECO:0000313" key="1">
    <source>
        <dbReference type="EMBL" id="CAE7784357.1"/>
    </source>
</evidence>
<organism evidence="1 2">
    <name type="scientific">Symbiodinium pilosum</name>
    <name type="common">Dinoflagellate</name>
    <dbReference type="NCBI Taxonomy" id="2952"/>
    <lineage>
        <taxon>Eukaryota</taxon>
        <taxon>Sar</taxon>
        <taxon>Alveolata</taxon>
        <taxon>Dinophyceae</taxon>
        <taxon>Suessiales</taxon>
        <taxon>Symbiodiniaceae</taxon>
        <taxon>Symbiodinium</taxon>
    </lineage>
</organism>
<keyword evidence="2" id="KW-1185">Reference proteome</keyword>
<comment type="caution">
    <text evidence="1">The sequence shown here is derived from an EMBL/GenBank/DDBJ whole genome shotgun (WGS) entry which is preliminary data.</text>
</comment>
<proteinExistence type="predicted"/>
<gene>
    <name evidence="1" type="ORF">SPIL2461_LOCUS23366</name>
</gene>
<dbReference type="EMBL" id="CAJNIZ010048193">
    <property type="protein sequence ID" value="CAE7784357.1"/>
    <property type="molecule type" value="Genomic_DNA"/>
</dbReference>
<name>A0A812YQL7_SYMPI</name>
<evidence type="ECO:0000313" key="2">
    <source>
        <dbReference type="Proteomes" id="UP000649617"/>
    </source>
</evidence>
<sequence>MADPEPEYLTARDLDKILDHRLAKFKREIKSEIMRETVDLIQQAVAAQSLRETQLEITKLTKDIVTPLTLDFLEPDAALALATALENDLSHLGDQLFLPCIDQGFGSEACADRAAAGTPVMLQSLMSVHVALFAGMLGFLAKKLEQLKDHLFVAADPRLEPLADQTLVDVFHRAGCPNPNPSSALLDALKMSPTESDLLQLIDSYCHADATSPSLVQDCCGFGQTACQRTCESPKLRLEVSYALEVISEAVFQHPRQVHLQAAGQGQGRQGRVLPHPRACRW</sequence>
<accession>A0A812YQL7</accession>